<evidence type="ECO:0000256" key="17">
    <source>
        <dbReference type="SAM" id="Coils"/>
    </source>
</evidence>
<dbReference type="InterPro" id="IPR027417">
    <property type="entry name" value="P-loop_NTPase"/>
</dbReference>
<dbReference type="PROSITE" id="PS51192">
    <property type="entry name" value="HELICASE_ATP_BIND_1"/>
    <property type="match status" value="1"/>
</dbReference>
<feature type="domain" description="RING-type" evidence="22">
    <location>
        <begin position="1662"/>
        <end position="1878"/>
    </location>
</feature>
<evidence type="ECO:0000256" key="7">
    <source>
        <dbReference type="ARBA" id="ARBA00022771"/>
    </source>
</evidence>
<dbReference type="CDD" id="cd00590">
    <property type="entry name" value="RRM_SF"/>
    <property type="match status" value="1"/>
</dbReference>
<dbReference type="GO" id="GO:0016787">
    <property type="term" value="F:hydrolase activity"/>
    <property type="evidence" value="ECO:0007669"/>
    <property type="project" value="UniProtKB-KW"/>
</dbReference>
<evidence type="ECO:0000256" key="16">
    <source>
        <dbReference type="PROSITE-ProRule" id="PRU00176"/>
    </source>
</evidence>
<dbReference type="InterPro" id="IPR002867">
    <property type="entry name" value="IBR_dom"/>
</dbReference>
<dbReference type="SUPFAM" id="SSF57850">
    <property type="entry name" value="RING/U-box"/>
    <property type="match status" value="2"/>
</dbReference>
<dbReference type="Gene3D" id="1.20.120.1750">
    <property type="match status" value="1"/>
</dbReference>
<evidence type="ECO:0000256" key="15">
    <source>
        <dbReference type="PROSITE-ProRule" id="PRU00175"/>
    </source>
</evidence>
<evidence type="ECO:0000256" key="3">
    <source>
        <dbReference type="ARBA" id="ARBA00022679"/>
    </source>
</evidence>
<keyword evidence="10" id="KW-0347">Helicase</keyword>
<feature type="domain" description="Helicase ATP-binding" evidence="20">
    <location>
        <begin position="260"/>
        <end position="424"/>
    </location>
</feature>
<comment type="caution">
    <text evidence="23">The sequence shown here is derived from an EMBL/GenBank/DDBJ whole genome shotgun (WGS) entry which is preliminary data.</text>
</comment>
<name>A0A815EE99_9BILA</name>
<evidence type="ECO:0000256" key="1">
    <source>
        <dbReference type="ARBA" id="ARBA00004906"/>
    </source>
</evidence>
<sequence length="1889" mass="218681">MASTRNKFGYCKFGSQCPQLETCQYAHYEQYYTKFHNYSSSKRNNYNKSCDQYQYEYGDQNVDSLQPYQSYSNNQNSSYTMTTQRQMSPYSGDHSNHQGIYSHKKQFDSNQQSNKVPKPQNLMQINFNNCNISDSASISSKNDSSTSFTIDSSIWIEHSKAEIKVLFEESLPEVFSQHQSLIDEQLILLNENDDDVKFSKETNVQELKDQLETFEKTISELSIVNPSTLKDAQHLQKRLKREIERLKAHLPIYARRQQLIDTIQSNRVVILKAETGSGKSSQLIQYLVDAGFADRGQIICTQPRRLAARELASRVAKEFNCKVGEEVGCHVGASRPQISHLTQIRFVTDAVLLNEYQMDPMLSAYSLIIIDEAHERRIDTDLLFGALKICLQRRPDIKLVIMSATLDDKLLSKYYNDAIVIEVPGRTFPIEDVYAIEDPENYVDEAINKVLDIHANQPPGDILVFLTGQDEIDRAIDEVMRKIDPPESAMILPLHGKLNEDDTKAIFMSTGNGGRRKIIFSTNIAETSVTIDGIRYVIDSGMVKEVMWDSKRHMRILKTAYTTQSSVKQRRGRAGRTSIGKCFHLYTYDTYQSLDICSRAEILCTQPSIAVLKLKHLNIVDNIAEFDWLESPADSSLQETVKCLTWLNAIDSKTEKLTDLGRSLAKLGLDPMLSVMILTGQKFNCFSHVLALAGMLSVVQNIWWRSKDDQSKQLSDEIRSSFIYDTDIGGDYIVLLRIFLEWYALDDHRERRKTWCIKHMIRWKSMKLAYKFVRELAYQIAPTVQLHFSKLNDELIKQIVRCICAGFFQNLAISNGPIRAGYQLAVGTIDTVARIHRSSTVILAQKPPKFILYHEILNINETNYLTVICPVELDWLNKSWLDSLPRSPLQCVFEGYTFMNLGPTLLLSLVGKRCHKLPQLEEQLNVLFEVDRIQSKLTIWGHKDKLVNAQQYLQQILDKEREKLRNELQEFEIIGSTRILLGAGAEPRLALIDDEYVKIFLTNLPKKITEEQIQTKCEQYGQVRNITMIRTNQNSSSASVTFVECDNARMAVTELAHKKWDDYEIYVRPSYTRTSIDTRKQNYTLKAQWYMTESEGNGRVGFNKPQAAQQAYQLFSKRHNFNCQFELNPVSPTVKCSWPLTPHHGHAIIHFELVEQAQEALEAQYEYPFRIQEGRRSNTSIYVRNVPRHFDETNLKAIFTQCTDVMILRARQNTTMSTPVGMENIVCELFNTYSSFQSQSIFIEPNLNDGHVIAYVQFTDDQEMRIAVNDISNKNLSMGSGKLRIKIQQPRQLKFTTKRNEMKEDEFRIKFSKLPAHVDERFLLQELNQHNLSNSMTYLAVYRIKLPESYSFNRSNIIMTEDNKKALMNLKSLFSSQDHFYSEPEIDIRPATEDGRVAAYIRFHDPREIITAIDICDSLNNDTIRNIGLKYLHFIPLISHRIVLHDTLAQAIKNKLEQTIKTIQDDSKFSNINLFKKSSMINDKPNVVISIRGENIPQLYRARILFNDLLNGLLFQLYDHSWVTMLFDTTGQKFLRDLQNRTRTYIWWNWKSTFLRIFGEDQACQDAHKQINTFIQETILQREYSITIPIPKDCIRQCIQNANLFRELNNKKTRVVINMIKHFIVINGDREIVNECERKVNELLNKFASISNQSNEKMMIDMKNTCPICMCDFDCPYAFQQCGHTFCHSCLTAYFDTYFDATMSFTSFKLTCPIQECNEVCLIRDIVSILGFERMARLAMIAFQIYIRRNDNNLVQCMGIDCKQVYRPSKYSTMYFCDQCIKVYCTSCEVEYHTGMTCEQYKRLHEEKNEDAILEYNLGKLSYKPCPKCRTPIDKFTGCNAVKCTICNIQFCWRCLTTDETDIHEHFTNPSSSCYNKMLDGDVNDMEFI</sequence>
<dbReference type="OrthoDB" id="9985601at2759"/>
<dbReference type="CDD" id="cd20335">
    <property type="entry name" value="BRcat_RBR"/>
    <property type="match status" value="1"/>
</dbReference>
<gene>
    <name evidence="23" type="ORF">BJG266_LOCUS32789</name>
    <name evidence="24" type="ORF">QVE165_LOCUS49914</name>
</gene>
<keyword evidence="12" id="KW-0067">ATP-binding</keyword>
<dbReference type="PANTHER" id="PTHR18934">
    <property type="entry name" value="ATP-DEPENDENT RNA HELICASE"/>
    <property type="match status" value="1"/>
</dbReference>
<dbReference type="Pfam" id="PF22191">
    <property type="entry name" value="IBR_1"/>
    <property type="match status" value="1"/>
</dbReference>
<dbReference type="Gene3D" id="3.30.40.10">
    <property type="entry name" value="Zinc/RING finger domain, C3HC4 (zinc finger)"/>
    <property type="match status" value="1"/>
</dbReference>
<evidence type="ECO:0000256" key="13">
    <source>
        <dbReference type="ARBA" id="ARBA00038040"/>
    </source>
</evidence>
<evidence type="ECO:0000259" key="21">
    <source>
        <dbReference type="PROSITE" id="PS51194"/>
    </source>
</evidence>
<dbReference type="InterPro" id="IPR013083">
    <property type="entry name" value="Znf_RING/FYVE/PHD"/>
</dbReference>
<feature type="domain" description="RRM" evidence="19">
    <location>
        <begin position="997"/>
        <end position="1072"/>
    </location>
</feature>
<dbReference type="InterPro" id="IPR017907">
    <property type="entry name" value="Znf_RING_CS"/>
</dbReference>
<dbReference type="SUPFAM" id="SSF54928">
    <property type="entry name" value="RNA-binding domain, RBD"/>
    <property type="match status" value="2"/>
</dbReference>
<dbReference type="SMART" id="SM00360">
    <property type="entry name" value="RRM"/>
    <property type="match status" value="2"/>
</dbReference>
<dbReference type="InterPro" id="IPR047548">
    <property type="entry name" value="Rcat_RBR_RNF14"/>
</dbReference>
<dbReference type="EMBL" id="CAJNOM010000940">
    <property type="protein sequence ID" value="CAF1580122.1"/>
    <property type="molecule type" value="Genomic_DNA"/>
</dbReference>
<proteinExistence type="inferred from homology"/>
<dbReference type="GO" id="GO:0003723">
    <property type="term" value="F:RNA binding"/>
    <property type="evidence" value="ECO:0007669"/>
    <property type="project" value="UniProtKB-UniRule"/>
</dbReference>
<dbReference type="Pfam" id="PF00270">
    <property type="entry name" value="DEAD"/>
    <property type="match status" value="1"/>
</dbReference>
<feature type="coiled-coil region" evidence="17">
    <location>
        <begin position="197"/>
        <end position="249"/>
    </location>
</feature>
<evidence type="ECO:0000256" key="5">
    <source>
        <dbReference type="ARBA" id="ARBA00022737"/>
    </source>
</evidence>
<keyword evidence="9" id="KW-0378">Hydrolase</keyword>
<dbReference type="InterPro" id="IPR014001">
    <property type="entry name" value="Helicase_ATP-bd"/>
</dbReference>
<dbReference type="Pfam" id="PF04408">
    <property type="entry name" value="WHD_HA2"/>
    <property type="match status" value="1"/>
</dbReference>
<evidence type="ECO:0000313" key="26">
    <source>
        <dbReference type="Proteomes" id="UP000663877"/>
    </source>
</evidence>
<dbReference type="Proteomes" id="UP000663877">
    <property type="component" value="Unassembled WGS sequence"/>
</dbReference>
<dbReference type="InterPro" id="IPR027370">
    <property type="entry name" value="Znf-RING_euk"/>
</dbReference>
<dbReference type="CDD" id="cd16449">
    <property type="entry name" value="RING-HC"/>
    <property type="match status" value="1"/>
</dbReference>
<dbReference type="Proteomes" id="UP000663832">
    <property type="component" value="Unassembled WGS sequence"/>
</dbReference>
<keyword evidence="17" id="KW-0175">Coiled coil</keyword>
<accession>A0A815EE99</accession>
<evidence type="ECO:0000259" key="18">
    <source>
        <dbReference type="PROSITE" id="PS50089"/>
    </source>
</evidence>
<dbReference type="GO" id="GO:0008270">
    <property type="term" value="F:zinc ion binding"/>
    <property type="evidence" value="ECO:0007669"/>
    <property type="project" value="UniProtKB-KW"/>
</dbReference>
<dbReference type="SMART" id="SM00487">
    <property type="entry name" value="DEXDc"/>
    <property type="match status" value="1"/>
</dbReference>
<dbReference type="PROSITE" id="PS51194">
    <property type="entry name" value="HELICASE_CTER"/>
    <property type="match status" value="1"/>
</dbReference>
<dbReference type="PROSITE" id="PS51873">
    <property type="entry name" value="TRIAD"/>
    <property type="match status" value="1"/>
</dbReference>
<dbReference type="CDD" id="cd18791">
    <property type="entry name" value="SF2_C_RHA"/>
    <property type="match status" value="1"/>
</dbReference>
<dbReference type="SUPFAM" id="SSF52540">
    <property type="entry name" value="P-loop containing nucleoside triphosphate hydrolases"/>
    <property type="match status" value="1"/>
</dbReference>
<keyword evidence="3" id="KW-0808">Transferase</keyword>
<dbReference type="Pfam" id="PF13445">
    <property type="entry name" value="zf-RING_UBOX"/>
    <property type="match status" value="1"/>
</dbReference>
<keyword evidence="6" id="KW-0547">Nucleotide-binding</keyword>
<dbReference type="PROSITE" id="PS00518">
    <property type="entry name" value="ZF_RING_1"/>
    <property type="match status" value="1"/>
</dbReference>
<dbReference type="Pfam" id="PF07717">
    <property type="entry name" value="OB_NTP_bind"/>
    <property type="match status" value="1"/>
</dbReference>
<evidence type="ECO:0000256" key="9">
    <source>
        <dbReference type="ARBA" id="ARBA00022801"/>
    </source>
</evidence>
<keyword evidence="5" id="KW-0677">Repeat</keyword>
<dbReference type="Gene3D" id="3.30.70.330">
    <property type="match status" value="2"/>
</dbReference>
<dbReference type="SMART" id="SM00647">
    <property type="entry name" value="IBR"/>
    <property type="match status" value="2"/>
</dbReference>
<dbReference type="InterPro" id="IPR001650">
    <property type="entry name" value="Helicase_C-like"/>
</dbReference>
<dbReference type="InterPro" id="IPR044066">
    <property type="entry name" value="TRIAD_supradom"/>
</dbReference>
<dbReference type="Pfam" id="PF01485">
    <property type="entry name" value="IBR"/>
    <property type="match status" value="1"/>
</dbReference>
<dbReference type="PROSITE" id="PS00690">
    <property type="entry name" value="DEAH_ATP_HELICASE"/>
    <property type="match status" value="1"/>
</dbReference>
<feature type="domain" description="Helicase C-terminal" evidence="21">
    <location>
        <begin position="446"/>
        <end position="618"/>
    </location>
</feature>
<dbReference type="InterPro" id="IPR035979">
    <property type="entry name" value="RBD_domain_sf"/>
</dbReference>
<feature type="domain" description="RRM" evidence="19">
    <location>
        <begin position="1179"/>
        <end position="1290"/>
    </location>
</feature>
<keyword evidence="7 15" id="KW-0863">Zinc-finger</keyword>
<dbReference type="InterPro" id="IPR007502">
    <property type="entry name" value="Helicase-assoc_dom"/>
</dbReference>
<dbReference type="PANTHER" id="PTHR18934:SF91">
    <property type="entry name" value="PRE-MRNA-SPLICING FACTOR ATP-DEPENDENT RNA HELICASE PRP16"/>
    <property type="match status" value="1"/>
</dbReference>
<dbReference type="GO" id="GO:0034458">
    <property type="term" value="F:3'-5' RNA helicase activity"/>
    <property type="evidence" value="ECO:0007669"/>
    <property type="project" value="TreeGrafter"/>
</dbReference>
<evidence type="ECO:0000259" key="20">
    <source>
        <dbReference type="PROSITE" id="PS51192"/>
    </source>
</evidence>
<dbReference type="InterPro" id="IPR001841">
    <property type="entry name" value="Znf_RING"/>
</dbReference>
<dbReference type="InterPro" id="IPR002464">
    <property type="entry name" value="DNA/RNA_helicase_DEAH_CS"/>
</dbReference>
<evidence type="ECO:0000259" key="19">
    <source>
        <dbReference type="PROSITE" id="PS50102"/>
    </source>
</evidence>
<organism evidence="23 26">
    <name type="scientific">Adineta steineri</name>
    <dbReference type="NCBI Taxonomy" id="433720"/>
    <lineage>
        <taxon>Eukaryota</taxon>
        <taxon>Metazoa</taxon>
        <taxon>Spiralia</taxon>
        <taxon>Gnathifera</taxon>
        <taxon>Rotifera</taxon>
        <taxon>Eurotatoria</taxon>
        <taxon>Bdelloidea</taxon>
        <taxon>Adinetida</taxon>
        <taxon>Adinetidae</taxon>
        <taxon>Adineta</taxon>
    </lineage>
</organism>
<comment type="similarity">
    <text evidence="14">Belongs to the RBR family. RNF14 subfamily.</text>
</comment>
<dbReference type="SMART" id="SM00490">
    <property type="entry name" value="HELICc"/>
    <property type="match status" value="1"/>
</dbReference>
<dbReference type="InterPro" id="IPR048333">
    <property type="entry name" value="HA2_WH"/>
</dbReference>
<dbReference type="InterPro" id="IPR000504">
    <property type="entry name" value="RRM_dom"/>
</dbReference>
<dbReference type="InterPro" id="IPR011709">
    <property type="entry name" value="DEAD-box_helicase_OB_fold"/>
</dbReference>
<comment type="pathway">
    <text evidence="1">Protein modification; protein ubiquitination.</text>
</comment>
<evidence type="ECO:0000259" key="22">
    <source>
        <dbReference type="PROSITE" id="PS51873"/>
    </source>
</evidence>
<evidence type="ECO:0000256" key="8">
    <source>
        <dbReference type="ARBA" id="ARBA00022786"/>
    </source>
</evidence>
<dbReference type="CDD" id="cd20354">
    <property type="entry name" value="Rcat_RBR_RNF14"/>
    <property type="match status" value="1"/>
</dbReference>
<evidence type="ECO:0000256" key="2">
    <source>
        <dbReference type="ARBA" id="ARBA00012552"/>
    </source>
</evidence>
<evidence type="ECO:0000256" key="11">
    <source>
        <dbReference type="ARBA" id="ARBA00022833"/>
    </source>
</evidence>
<evidence type="ECO:0000313" key="25">
    <source>
        <dbReference type="Proteomes" id="UP000663832"/>
    </source>
</evidence>
<dbReference type="PROSITE" id="PS50089">
    <property type="entry name" value="ZF_RING_2"/>
    <property type="match status" value="1"/>
</dbReference>
<dbReference type="Pfam" id="PF00271">
    <property type="entry name" value="Helicase_C"/>
    <property type="match status" value="1"/>
</dbReference>
<dbReference type="EC" id="3.6.4.13" evidence="2"/>
<dbReference type="Gene3D" id="3.40.50.300">
    <property type="entry name" value="P-loop containing nucleotide triphosphate hydrolases"/>
    <property type="match status" value="2"/>
</dbReference>
<dbReference type="InterPro" id="IPR012677">
    <property type="entry name" value="Nucleotide-bd_a/b_plait_sf"/>
</dbReference>
<reference evidence="23" key="1">
    <citation type="submission" date="2021-02" db="EMBL/GenBank/DDBJ databases">
        <authorList>
            <person name="Nowell W R."/>
        </authorList>
    </citation>
    <scope>NUCLEOTIDE SEQUENCE</scope>
</reference>
<evidence type="ECO:0000256" key="6">
    <source>
        <dbReference type="ARBA" id="ARBA00022741"/>
    </source>
</evidence>
<dbReference type="CDD" id="cd17917">
    <property type="entry name" value="DEXHc_RHA-like"/>
    <property type="match status" value="1"/>
</dbReference>
<dbReference type="Gene3D" id="1.20.120.1080">
    <property type="match status" value="1"/>
</dbReference>
<keyword evidence="11" id="KW-0862">Zinc</keyword>
<dbReference type="PROSITE" id="PS50102">
    <property type="entry name" value="RRM"/>
    <property type="match status" value="2"/>
</dbReference>
<comment type="similarity">
    <text evidence="13">Belongs to the DEAD box helicase family. DEAH subfamily. PRP16 sub-subfamily.</text>
</comment>
<dbReference type="Pfam" id="PF00076">
    <property type="entry name" value="RRM_1"/>
    <property type="match status" value="1"/>
</dbReference>
<dbReference type="EMBL" id="CAJNOI010000576">
    <property type="protein sequence ID" value="CAF1310531.1"/>
    <property type="molecule type" value="Genomic_DNA"/>
</dbReference>
<dbReference type="SMART" id="SM00847">
    <property type="entry name" value="HA2"/>
    <property type="match status" value="1"/>
</dbReference>
<keyword evidence="4" id="KW-0479">Metal-binding</keyword>
<dbReference type="GO" id="GO:0016740">
    <property type="term" value="F:transferase activity"/>
    <property type="evidence" value="ECO:0007669"/>
    <property type="project" value="UniProtKB-KW"/>
</dbReference>
<evidence type="ECO:0000256" key="12">
    <source>
        <dbReference type="ARBA" id="ARBA00022840"/>
    </source>
</evidence>
<evidence type="ECO:0000313" key="24">
    <source>
        <dbReference type="EMBL" id="CAF1580122.1"/>
    </source>
</evidence>
<keyword evidence="25" id="KW-1185">Reference proteome</keyword>
<keyword evidence="8" id="KW-0833">Ubl conjugation pathway</keyword>
<evidence type="ECO:0000256" key="10">
    <source>
        <dbReference type="ARBA" id="ARBA00022806"/>
    </source>
</evidence>
<evidence type="ECO:0000256" key="4">
    <source>
        <dbReference type="ARBA" id="ARBA00022723"/>
    </source>
</evidence>
<evidence type="ECO:0000313" key="23">
    <source>
        <dbReference type="EMBL" id="CAF1310531.1"/>
    </source>
</evidence>
<dbReference type="GO" id="GO:0005524">
    <property type="term" value="F:ATP binding"/>
    <property type="evidence" value="ECO:0007669"/>
    <property type="project" value="UniProtKB-KW"/>
</dbReference>
<keyword evidence="16" id="KW-0694">RNA-binding</keyword>
<dbReference type="InterPro" id="IPR011545">
    <property type="entry name" value="DEAD/DEAH_box_helicase_dom"/>
</dbReference>
<evidence type="ECO:0000256" key="14">
    <source>
        <dbReference type="ARBA" id="ARBA00044508"/>
    </source>
</evidence>
<dbReference type="Pfam" id="PF21010">
    <property type="entry name" value="HA2_C"/>
    <property type="match status" value="1"/>
</dbReference>
<protein>
    <recommendedName>
        <fullName evidence="2">RNA helicase</fullName>
        <ecNumber evidence="2">3.6.4.13</ecNumber>
    </recommendedName>
</protein>
<feature type="domain" description="RING-type" evidence="18">
    <location>
        <begin position="1666"/>
        <end position="1716"/>
    </location>
</feature>